<comment type="caution">
    <text evidence="2">The sequence shown here is derived from an EMBL/GenBank/DDBJ whole genome shotgun (WGS) entry which is preliminary data.</text>
</comment>
<dbReference type="EMBL" id="LBMM01016654">
    <property type="protein sequence ID" value="KMQ84351.1"/>
    <property type="molecule type" value="Genomic_DNA"/>
</dbReference>
<feature type="compositionally biased region" description="Basic and acidic residues" evidence="1">
    <location>
        <begin position="1"/>
        <end position="11"/>
    </location>
</feature>
<evidence type="ECO:0000256" key="1">
    <source>
        <dbReference type="SAM" id="MobiDB-lite"/>
    </source>
</evidence>
<accession>A0A0J7K2C0</accession>
<keyword evidence="3" id="KW-1185">Reference proteome</keyword>
<dbReference type="Proteomes" id="UP000036403">
    <property type="component" value="Unassembled WGS sequence"/>
</dbReference>
<feature type="region of interest" description="Disordered" evidence="1">
    <location>
        <begin position="37"/>
        <end position="80"/>
    </location>
</feature>
<dbReference type="AlphaFoldDB" id="A0A0J7K2C0"/>
<feature type="region of interest" description="Disordered" evidence="1">
    <location>
        <begin position="1"/>
        <end position="22"/>
    </location>
</feature>
<organism evidence="2 3">
    <name type="scientific">Lasius niger</name>
    <name type="common">Black garden ant</name>
    <dbReference type="NCBI Taxonomy" id="67767"/>
    <lineage>
        <taxon>Eukaryota</taxon>
        <taxon>Metazoa</taxon>
        <taxon>Ecdysozoa</taxon>
        <taxon>Arthropoda</taxon>
        <taxon>Hexapoda</taxon>
        <taxon>Insecta</taxon>
        <taxon>Pterygota</taxon>
        <taxon>Neoptera</taxon>
        <taxon>Endopterygota</taxon>
        <taxon>Hymenoptera</taxon>
        <taxon>Apocrita</taxon>
        <taxon>Aculeata</taxon>
        <taxon>Formicoidea</taxon>
        <taxon>Formicidae</taxon>
        <taxon>Formicinae</taxon>
        <taxon>Lasius</taxon>
        <taxon>Lasius</taxon>
    </lineage>
</organism>
<name>A0A0J7K2C0_LASNI</name>
<proteinExistence type="predicted"/>
<sequence>MDGDEAKEPRKGRTSAWRSRREREKMMMRWTVAKDERNVEGRVRQEFKKREEYRKDREEGKRRSGKKAEGKDEGVDLVGRGEDCGERRCEVDKKGEGG</sequence>
<reference evidence="2 3" key="1">
    <citation type="submission" date="2015-04" db="EMBL/GenBank/DDBJ databases">
        <title>Lasius niger genome sequencing.</title>
        <authorList>
            <person name="Konorov E.A."/>
            <person name="Nikitin M.A."/>
            <person name="Kirill M.V."/>
            <person name="Chang P."/>
        </authorList>
    </citation>
    <scope>NUCLEOTIDE SEQUENCE [LARGE SCALE GENOMIC DNA]</scope>
    <source>
        <tissue evidence="2">Whole</tissue>
    </source>
</reference>
<evidence type="ECO:0000313" key="2">
    <source>
        <dbReference type="EMBL" id="KMQ84351.1"/>
    </source>
</evidence>
<evidence type="ECO:0000313" key="3">
    <source>
        <dbReference type="Proteomes" id="UP000036403"/>
    </source>
</evidence>
<gene>
    <name evidence="2" type="ORF">RF55_17913</name>
</gene>
<dbReference type="PaxDb" id="67767-A0A0J7K2C0"/>
<protein>
    <submittedName>
        <fullName evidence="2">Uncharacterized protein</fullName>
    </submittedName>
</protein>